<reference evidence="3 5" key="1">
    <citation type="submission" date="2020-12" db="EMBL/GenBank/DDBJ databases">
        <title>strain FJAT-54423T represents a novel species of the genus Brevibacillus.</title>
        <authorList>
            <person name="Tang R."/>
        </authorList>
    </citation>
    <scope>NUCLEOTIDE SEQUENCE [LARGE SCALE GENOMIC DNA]</scope>
    <source>
        <strain evidence="3 5">FJAT-54423</strain>
    </source>
</reference>
<proteinExistence type="inferred from homology"/>
<dbReference type="InterPro" id="IPR043143">
    <property type="entry name" value="Mal/L-sulf/L-lact_DH-like_NADP"/>
</dbReference>
<evidence type="ECO:0000313" key="6">
    <source>
        <dbReference type="Proteomes" id="UP000677234"/>
    </source>
</evidence>
<evidence type="ECO:0000256" key="2">
    <source>
        <dbReference type="ARBA" id="ARBA00023002"/>
    </source>
</evidence>
<evidence type="ECO:0000313" key="5">
    <source>
        <dbReference type="Proteomes" id="UP000595847"/>
    </source>
</evidence>
<dbReference type="InterPro" id="IPR036111">
    <property type="entry name" value="Mal/L-sulfo/L-lacto_DH-like_sf"/>
</dbReference>
<reference evidence="4" key="2">
    <citation type="submission" date="2021-04" db="EMBL/GenBank/DDBJ databases">
        <title>Brevibacillus composti FJAT-54423, complete genome.</title>
        <authorList>
            <person name="Tang R."/>
        </authorList>
    </citation>
    <scope>NUCLEOTIDE SEQUENCE</scope>
    <source>
        <strain evidence="4">FJAT-54424</strain>
    </source>
</reference>
<dbReference type="KEGG" id="bcop:JD108_12075"/>
<dbReference type="GO" id="GO:0016491">
    <property type="term" value="F:oxidoreductase activity"/>
    <property type="evidence" value="ECO:0007669"/>
    <property type="project" value="UniProtKB-KW"/>
</dbReference>
<evidence type="ECO:0000256" key="1">
    <source>
        <dbReference type="ARBA" id="ARBA00006056"/>
    </source>
</evidence>
<dbReference type="AlphaFoldDB" id="A0A7T5EHK6"/>
<keyword evidence="2" id="KW-0560">Oxidoreductase</keyword>
<dbReference type="Pfam" id="PF02615">
    <property type="entry name" value="Ldh_2"/>
    <property type="match status" value="1"/>
</dbReference>
<dbReference type="InterPro" id="IPR003767">
    <property type="entry name" value="Malate/L-lactate_DH-like"/>
</dbReference>
<organism evidence="3 5">
    <name type="scientific">Brevibacillus composti</name>
    <dbReference type="NCBI Taxonomy" id="2796470"/>
    <lineage>
        <taxon>Bacteria</taxon>
        <taxon>Bacillati</taxon>
        <taxon>Bacillota</taxon>
        <taxon>Bacilli</taxon>
        <taxon>Bacillales</taxon>
        <taxon>Paenibacillaceae</taxon>
        <taxon>Brevibacillus</taxon>
    </lineage>
</organism>
<evidence type="ECO:0000313" key="3">
    <source>
        <dbReference type="EMBL" id="QQE72695.1"/>
    </source>
</evidence>
<comment type="similarity">
    <text evidence="1">Belongs to the LDH2/MDH2 oxidoreductase family.</text>
</comment>
<protein>
    <submittedName>
        <fullName evidence="3">Ldh family oxidoreductase</fullName>
    </submittedName>
</protein>
<dbReference type="Gene3D" id="1.10.1530.10">
    <property type="match status" value="1"/>
</dbReference>
<dbReference type="EMBL" id="CP073708">
    <property type="protein sequence ID" value="QUO39773.1"/>
    <property type="molecule type" value="Genomic_DNA"/>
</dbReference>
<keyword evidence="6" id="KW-1185">Reference proteome</keyword>
<dbReference type="SUPFAM" id="SSF89733">
    <property type="entry name" value="L-sulfolactate dehydrogenase-like"/>
    <property type="match status" value="1"/>
</dbReference>
<gene>
    <name evidence="3" type="ORF">JD108_12075</name>
    <name evidence="4" type="ORF">KDJ56_12020</name>
</gene>
<accession>A0A7T5EHK6</accession>
<dbReference type="Gene3D" id="3.30.1370.60">
    <property type="entry name" value="Hypothetical oxidoreductase yiak, domain 2"/>
    <property type="match status" value="1"/>
</dbReference>
<dbReference type="EMBL" id="CP066308">
    <property type="protein sequence ID" value="QQE72695.1"/>
    <property type="molecule type" value="Genomic_DNA"/>
</dbReference>
<sequence length="397" mass="43045">MFPPRRFSCGLGLCPCRCFLCVHIYIQISREPGRQISSREGVEEVRRKLYEWKRLERFAEEIFARAKVSPADAETVARSLVHADLRGVHSHGLARLPVYVQRVQAGLIDPGTRPEIIRQEGATALLDGKNQLGAVVGDAALHAASELAKRYGTGIVGVRASNHFGACSYFALQAVEKGQILLVMSNAPATMAPTGGIRPFFGSNPIAVGVPTGEEPPFVLDMATTVAARGKIALAMQKGEAIPPGWAIDEQGEATTDPAKALRGALLPIGGAKGYGLAMFADIFCGLLTGAGHGPGVQSLYDNADHPQNVGHFFWVIDIDRFMPLPVFRQQMDHYLRQIKAEPHATGHEKIWIPGEKEWFLAEQHMKEGIPLPEKVAAELEALGAVLGVDLEEALIR</sequence>
<name>A0A7T5EHK6_9BACL</name>
<dbReference type="Proteomes" id="UP000595847">
    <property type="component" value="Chromosome"/>
</dbReference>
<dbReference type="Proteomes" id="UP000677234">
    <property type="component" value="Chromosome"/>
</dbReference>
<dbReference type="PANTHER" id="PTHR11091:SF0">
    <property type="entry name" value="MALATE DEHYDROGENASE"/>
    <property type="match status" value="1"/>
</dbReference>
<dbReference type="PANTHER" id="PTHR11091">
    <property type="entry name" value="OXIDOREDUCTASE-RELATED"/>
    <property type="match status" value="1"/>
</dbReference>
<dbReference type="InterPro" id="IPR043144">
    <property type="entry name" value="Mal/L-sulf/L-lact_DH-like_ah"/>
</dbReference>
<evidence type="ECO:0000313" key="4">
    <source>
        <dbReference type="EMBL" id="QUO39773.1"/>
    </source>
</evidence>